<sequence length="61" mass="6361">ALRIAVPGHPPKGLIVLAEVCPTTGPTSALIPTVTAQTTACRNCPLWGSPLTILKHVYKGE</sequence>
<organism evidence="1 2">
    <name type="scientific">Datura stramonium</name>
    <name type="common">Jimsonweed</name>
    <name type="synonym">Common thornapple</name>
    <dbReference type="NCBI Taxonomy" id="4076"/>
    <lineage>
        <taxon>Eukaryota</taxon>
        <taxon>Viridiplantae</taxon>
        <taxon>Streptophyta</taxon>
        <taxon>Embryophyta</taxon>
        <taxon>Tracheophyta</taxon>
        <taxon>Spermatophyta</taxon>
        <taxon>Magnoliopsida</taxon>
        <taxon>eudicotyledons</taxon>
        <taxon>Gunneridae</taxon>
        <taxon>Pentapetalae</taxon>
        <taxon>asterids</taxon>
        <taxon>lamiids</taxon>
        <taxon>Solanales</taxon>
        <taxon>Solanaceae</taxon>
        <taxon>Solanoideae</taxon>
        <taxon>Datureae</taxon>
        <taxon>Datura</taxon>
    </lineage>
</organism>
<evidence type="ECO:0000313" key="2">
    <source>
        <dbReference type="Proteomes" id="UP000823775"/>
    </source>
</evidence>
<accession>A0ABS8VJ46</accession>
<feature type="non-terminal residue" evidence="1">
    <location>
        <position position="1"/>
    </location>
</feature>
<gene>
    <name evidence="1" type="ORF">HAX54_035865</name>
</gene>
<dbReference type="EMBL" id="JACEIK010004709">
    <property type="protein sequence ID" value="MCD9646195.1"/>
    <property type="molecule type" value="Genomic_DNA"/>
</dbReference>
<dbReference type="Proteomes" id="UP000823775">
    <property type="component" value="Unassembled WGS sequence"/>
</dbReference>
<reference evidence="1 2" key="1">
    <citation type="journal article" date="2021" name="BMC Genomics">
        <title>Datura genome reveals duplications of psychoactive alkaloid biosynthetic genes and high mutation rate following tissue culture.</title>
        <authorList>
            <person name="Rajewski A."/>
            <person name="Carter-House D."/>
            <person name="Stajich J."/>
            <person name="Litt A."/>
        </authorList>
    </citation>
    <scope>NUCLEOTIDE SEQUENCE [LARGE SCALE GENOMIC DNA]</scope>
    <source>
        <strain evidence="1">AR-01</strain>
    </source>
</reference>
<comment type="caution">
    <text evidence="1">The sequence shown here is derived from an EMBL/GenBank/DDBJ whole genome shotgun (WGS) entry which is preliminary data.</text>
</comment>
<protein>
    <submittedName>
        <fullName evidence="1">Uncharacterized protein</fullName>
    </submittedName>
</protein>
<name>A0ABS8VJ46_DATST</name>
<feature type="non-terminal residue" evidence="1">
    <location>
        <position position="61"/>
    </location>
</feature>
<proteinExistence type="predicted"/>
<keyword evidence="2" id="KW-1185">Reference proteome</keyword>
<evidence type="ECO:0000313" key="1">
    <source>
        <dbReference type="EMBL" id="MCD9646195.1"/>
    </source>
</evidence>